<protein>
    <submittedName>
        <fullName evidence="1">Uncharacterized protein</fullName>
    </submittedName>
</protein>
<keyword evidence="2" id="KW-1185">Reference proteome</keyword>
<sequence>MPNSGLNETIPKFDQTTARSTNNGCQISVLQIHHRIFHYPFSTIGVTLGYYPFSTIGVTLVPMLSTEAFSNHFI</sequence>
<evidence type="ECO:0000313" key="1">
    <source>
        <dbReference type="EMBL" id="OBZ89318.1"/>
    </source>
</evidence>
<reference evidence="1 2" key="1">
    <citation type="submission" date="2016-03" db="EMBL/GenBank/DDBJ databases">
        <title>Choanephora cucurbitarum.</title>
        <authorList>
            <person name="Min B."/>
            <person name="Park H."/>
            <person name="Park J.-H."/>
            <person name="Shin H.-D."/>
            <person name="Choi I.-G."/>
        </authorList>
    </citation>
    <scope>NUCLEOTIDE SEQUENCE [LARGE SCALE GENOMIC DNA]</scope>
    <source>
        <strain evidence="1 2">KUS-F28377</strain>
    </source>
</reference>
<gene>
    <name evidence="1" type="ORF">A0J61_02632</name>
</gene>
<organism evidence="1 2">
    <name type="scientific">Choanephora cucurbitarum</name>
    <dbReference type="NCBI Taxonomy" id="101091"/>
    <lineage>
        <taxon>Eukaryota</taxon>
        <taxon>Fungi</taxon>
        <taxon>Fungi incertae sedis</taxon>
        <taxon>Mucoromycota</taxon>
        <taxon>Mucoromycotina</taxon>
        <taxon>Mucoromycetes</taxon>
        <taxon>Mucorales</taxon>
        <taxon>Mucorineae</taxon>
        <taxon>Choanephoraceae</taxon>
        <taxon>Choanephoroideae</taxon>
        <taxon>Choanephora</taxon>
    </lineage>
</organism>
<dbReference type="EMBL" id="LUGH01000101">
    <property type="protein sequence ID" value="OBZ89318.1"/>
    <property type="molecule type" value="Genomic_DNA"/>
</dbReference>
<proteinExistence type="predicted"/>
<evidence type="ECO:0000313" key="2">
    <source>
        <dbReference type="Proteomes" id="UP000093000"/>
    </source>
</evidence>
<dbReference type="AlphaFoldDB" id="A0A1C7NJZ8"/>
<comment type="caution">
    <text evidence="1">The sequence shown here is derived from an EMBL/GenBank/DDBJ whole genome shotgun (WGS) entry which is preliminary data.</text>
</comment>
<dbReference type="InParanoid" id="A0A1C7NJZ8"/>
<name>A0A1C7NJZ8_9FUNG</name>
<dbReference type="Proteomes" id="UP000093000">
    <property type="component" value="Unassembled WGS sequence"/>
</dbReference>
<accession>A0A1C7NJZ8</accession>